<dbReference type="PANTHER" id="PTHR42956">
    <property type="entry name" value="NITROGENASE IRON-MOLYBDENUM COFACTOR BIOSYNTHESIS PROTEIN NIFE"/>
    <property type="match status" value="1"/>
</dbReference>
<dbReference type="InterPro" id="IPR049939">
    <property type="entry name" value="NifE-like"/>
</dbReference>
<dbReference type="EnsemblBacteria" id="ABD40052">
    <property type="protein sequence ID" value="ABD40052"/>
    <property type="gene ID" value="Mhun_0281"/>
</dbReference>
<evidence type="ECO:0000313" key="3">
    <source>
        <dbReference type="Proteomes" id="UP000001941"/>
    </source>
</evidence>
<dbReference type="KEGG" id="mhu:Mhun_0281"/>
<keyword evidence="3" id="KW-1185">Reference proteome</keyword>
<dbReference type="GeneID" id="3922672"/>
<dbReference type="Gene3D" id="3.40.50.1980">
    <property type="entry name" value="Nitrogenase molybdenum iron protein domain"/>
    <property type="match status" value="2"/>
</dbReference>
<accession>Q2FLM6</accession>
<dbReference type="PANTHER" id="PTHR42956:SF1">
    <property type="entry name" value="NITROGENASE IRON-MOLYBDENUM COFACTOR BIOSYNTHESIS PROTEIN NIFE"/>
    <property type="match status" value="1"/>
</dbReference>
<dbReference type="InParanoid" id="Q2FLM6"/>
<feature type="domain" description="Nitrogenase/oxidoreductase component 1" evidence="1">
    <location>
        <begin position="16"/>
        <end position="422"/>
    </location>
</feature>
<dbReference type="eggNOG" id="arCOG05202">
    <property type="taxonomic scope" value="Archaea"/>
</dbReference>
<evidence type="ECO:0000259" key="1">
    <source>
        <dbReference type="Pfam" id="PF00148"/>
    </source>
</evidence>
<dbReference type="AlphaFoldDB" id="Q2FLM6"/>
<dbReference type="EMBL" id="CP000254">
    <property type="protein sequence ID" value="ABD40052.1"/>
    <property type="molecule type" value="Genomic_DNA"/>
</dbReference>
<dbReference type="GO" id="GO:0016491">
    <property type="term" value="F:oxidoreductase activity"/>
    <property type="evidence" value="ECO:0007669"/>
    <property type="project" value="InterPro"/>
</dbReference>
<evidence type="ECO:0000313" key="2">
    <source>
        <dbReference type="EMBL" id="ABD40052.1"/>
    </source>
</evidence>
<protein>
    <submittedName>
        <fullName evidence="2">Oxidoreductase/nitrogenase, component 1</fullName>
    </submittedName>
</protein>
<proteinExistence type="predicted"/>
<dbReference type="Proteomes" id="UP000001941">
    <property type="component" value="Chromosome"/>
</dbReference>
<dbReference type="SUPFAM" id="SSF53807">
    <property type="entry name" value="Helical backbone' metal receptor"/>
    <property type="match status" value="1"/>
</dbReference>
<organism evidence="2 3">
    <name type="scientific">Methanospirillum hungatei JF-1 (strain ATCC 27890 / DSM 864 / NBRC 100397 / JF-1)</name>
    <dbReference type="NCBI Taxonomy" id="323259"/>
    <lineage>
        <taxon>Archaea</taxon>
        <taxon>Methanobacteriati</taxon>
        <taxon>Methanobacteriota</taxon>
        <taxon>Stenosarchaea group</taxon>
        <taxon>Methanomicrobia</taxon>
        <taxon>Methanomicrobiales</taxon>
        <taxon>Methanospirillaceae</taxon>
        <taxon>Methanospirillum</taxon>
    </lineage>
</organism>
<dbReference type="HOGENOM" id="CLU_051299_0_0_2"/>
<dbReference type="RefSeq" id="WP_011447347.1">
    <property type="nucleotide sequence ID" value="NC_007796.1"/>
</dbReference>
<sequence>MITGVTDPDILTGMILGAEGIPDIMVILNSPTGCKFYHGHIAHLKRNESDISDPYLRPEPWFFGQSRIPCTYLDDRDYIFGTHDKLEKILTYIKTRWSGLIVLINAPGASLIGDDLKKVIAIMELEERCIPVEIPGYSLSAPTGVDRMLVRILEHLRPSGKPDNKVNLIGLSILQRYCEGTKKEISYLLEKSGIFVLSTPGAGSDTENLIASSGASLNAIVFPEYAIETANFYANSYKIPFILPKDGAPVGFDATKSWITDICRAFGTDPIFVNKEIHSAKKTAASNIARVNAVSGIPRGSGFAIRAESSLALPLVKWLYTYLGMIPVGIELTDGSCQVYSDELRIFLQENHLIQFLGIFPGKDPDIVFTDGATGNMMKNQGICRGYIDISHPPSGKIEIIPKTIFGISGSLMLIEEILNILR</sequence>
<dbReference type="STRING" id="323259.Mhun_0281"/>
<dbReference type="OrthoDB" id="61861at2157"/>
<reference evidence="3" key="1">
    <citation type="journal article" date="2016" name="Stand. Genomic Sci.">
        <title>Complete genome sequence of Methanospirillum hungatei type strain JF1.</title>
        <authorList>
            <person name="Gunsalus R.P."/>
            <person name="Cook L.E."/>
            <person name="Crable B."/>
            <person name="Rohlin L."/>
            <person name="McDonald E."/>
            <person name="Mouttaki H."/>
            <person name="Sieber J.R."/>
            <person name="Poweleit N."/>
            <person name="Zhou H."/>
            <person name="Lapidus A.L."/>
            <person name="Daligault H.E."/>
            <person name="Land M."/>
            <person name="Gilna P."/>
            <person name="Ivanova N."/>
            <person name="Kyrpides N."/>
            <person name="Culley D.E."/>
            <person name="McInerney M.J."/>
        </authorList>
    </citation>
    <scope>NUCLEOTIDE SEQUENCE [LARGE SCALE GENOMIC DNA]</scope>
    <source>
        <strain evidence="3">ATCC 27890 / DSM 864 / NBRC 100397 / JF-1</strain>
    </source>
</reference>
<dbReference type="Pfam" id="PF00148">
    <property type="entry name" value="Oxidored_nitro"/>
    <property type="match status" value="1"/>
</dbReference>
<name>Q2FLM6_METHJ</name>
<gene>
    <name evidence="2" type="ordered locus">Mhun_0281</name>
</gene>
<dbReference type="InterPro" id="IPR000510">
    <property type="entry name" value="Nase/OxRdtase_comp1"/>
</dbReference>